<dbReference type="SUPFAM" id="SSF118215">
    <property type="entry name" value="Proton glutamate symport protein"/>
    <property type="match status" value="1"/>
</dbReference>
<comment type="subcellular location">
    <subcellularLocation>
        <location evidence="1 10">Cell membrane</location>
        <topology evidence="1 10">Multi-pass membrane protein</topology>
    </subcellularLocation>
</comment>
<keyword evidence="12" id="KW-1185">Reference proteome</keyword>
<dbReference type="PROSITE" id="PS00713">
    <property type="entry name" value="NA_DICARBOXYL_SYMP_1"/>
    <property type="match status" value="1"/>
</dbReference>
<feature type="transmembrane region" description="Helical" evidence="10">
    <location>
        <begin position="221"/>
        <end position="241"/>
    </location>
</feature>
<dbReference type="InterPro" id="IPR001991">
    <property type="entry name" value="Na-dicarboxylate_symporter"/>
</dbReference>
<feature type="transmembrane region" description="Helical" evidence="10">
    <location>
        <begin position="152"/>
        <end position="172"/>
    </location>
</feature>
<dbReference type="PROSITE" id="PS00714">
    <property type="entry name" value="NA_DICARBOXYL_SYMP_2"/>
    <property type="match status" value="1"/>
</dbReference>
<comment type="caution">
    <text evidence="11">The sequence shown here is derived from an EMBL/GenBank/DDBJ whole genome shotgun (WGS) entry which is preliminary data.</text>
</comment>
<dbReference type="InterPro" id="IPR023954">
    <property type="entry name" value="C4_dicarb_transport"/>
</dbReference>
<dbReference type="PANTHER" id="PTHR42865:SF1">
    <property type="entry name" value="AEROBIC C4-DICARBOXYLATE TRANSPORT PROTEIN"/>
    <property type="match status" value="1"/>
</dbReference>
<keyword evidence="6 10" id="KW-0812">Transmembrane</keyword>
<feature type="transmembrane region" description="Helical" evidence="10">
    <location>
        <begin position="49"/>
        <end position="66"/>
    </location>
</feature>
<dbReference type="HAMAP" id="MF_01300">
    <property type="entry name" value="C4_dicarb_transport"/>
    <property type="match status" value="1"/>
</dbReference>
<name>A0ABT5P5S4_9PSED</name>
<evidence type="ECO:0000256" key="10">
    <source>
        <dbReference type="HAMAP-Rule" id="MF_01300"/>
    </source>
</evidence>
<dbReference type="Gene3D" id="1.10.3860.10">
    <property type="entry name" value="Sodium:dicarboxylate symporter"/>
    <property type="match status" value="1"/>
</dbReference>
<evidence type="ECO:0000313" key="11">
    <source>
        <dbReference type="EMBL" id="MDD1013649.1"/>
    </source>
</evidence>
<dbReference type="Pfam" id="PF00375">
    <property type="entry name" value="SDF"/>
    <property type="match status" value="1"/>
</dbReference>
<protein>
    <recommendedName>
        <fullName evidence="10">C4-dicarboxylate transport protein</fullName>
    </recommendedName>
</protein>
<dbReference type="NCBIfam" id="NF009587">
    <property type="entry name" value="PRK13027.1"/>
    <property type="match status" value="1"/>
</dbReference>
<dbReference type="Proteomes" id="UP001148184">
    <property type="component" value="Unassembled WGS sequence"/>
</dbReference>
<evidence type="ECO:0000256" key="2">
    <source>
        <dbReference type="ARBA" id="ARBA00006148"/>
    </source>
</evidence>
<evidence type="ECO:0000256" key="5">
    <source>
        <dbReference type="ARBA" id="ARBA00022519"/>
    </source>
</evidence>
<keyword evidence="7 10" id="KW-0769">Symport</keyword>
<feature type="transmembrane region" description="Helical" evidence="10">
    <location>
        <begin position="12"/>
        <end position="29"/>
    </location>
</feature>
<reference evidence="11 12" key="1">
    <citation type="submission" date="2022-05" db="EMBL/GenBank/DDBJ databases">
        <title>Novel Pseudomonas spp. Isolated from a Rainbow Trout Aquaculture Facility.</title>
        <authorList>
            <person name="Testerman T."/>
            <person name="Graf J."/>
        </authorList>
    </citation>
    <scope>NUCLEOTIDE SEQUENCE [LARGE SCALE GENOMIC DNA]</scope>
    <source>
        <strain evidence="11 12">ID1025</strain>
    </source>
</reference>
<evidence type="ECO:0000313" key="12">
    <source>
        <dbReference type="Proteomes" id="UP001148184"/>
    </source>
</evidence>
<evidence type="ECO:0000256" key="3">
    <source>
        <dbReference type="ARBA" id="ARBA00022448"/>
    </source>
</evidence>
<sequence>MTTRQPLYKSLYIQVLVAITIGILLGHYYPETGVALKPLGDGFVKLIKMVIAPIIFCTVVSGIAGMQNMKSVGKTGGYALLYFEIVSTIALIIGLVVVNVVKPGAGMHIDVSTLNASSVAAYAAAGAQQTTVGFLLNIIPNTVVGAFANGDILQVLMFSVIFGFALHRLGAYGKPLLDLIDRFAHVMFNIINMIMKLAPVGAFGAMAFTIGQYGVGSLVQLGQLMICFYVTCVLFILVVLGGIARAHGFSVLKLIRYIREELMIVLGTSSSESALPRMLTKMERLGAKKSVVGLVIPTGYSFNLDGTSIYLTMAAVFIAQATDTTMDITHQITLLLVLLVASKGAAGVTGSGFIVLAATLSAVGHLPVAGLALILGIDRFMSEARALTNLIGNAVATVVVAKWVNELDEDKLQAELASGGSPLVDTRPMDDLGVAEGPAR</sequence>
<feature type="transmembrane region" description="Helical" evidence="10">
    <location>
        <begin position="331"/>
        <end position="348"/>
    </location>
</feature>
<keyword evidence="3 10" id="KW-0813">Transport</keyword>
<comment type="similarity">
    <text evidence="2 10">Belongs to the dicarboxylate/amino acid:cation symporter (DAACS) (TC 2.A.23) family.</text>
</comment>
<evidence type="ECO:0000256" key="8">
    <source>
        <dbReference type="ARBA" id="ARBA00022989"/>
    </source>
</evidence>
<keyword evidence="4 10" id="KW-1003">Cell membrane</keyword>
<feature type="transmembrane region" description="Helical" evidence="10">
    <location>
        <begin position="78"/>
        <end position="101"/>
    </location>
</feature>
<gene>
    <name evidence="10" type="primary">dctA</name>
    <name evidence="11" type="ORF">M5G17_08165</name>
</gene>
<keyword evidence="9 10" id="KW-0472">Membrane</keyword>
<accession>A0ABT5P5S4</accession>
<keyword evidence="5" id="KW-0997">Cell inner membrane</keyword>
<comment type="function">
    <text evidence="10">Responsible for the transport of dicarboxylates such as succinate, fumarate, and malate across the membrane.</text>
</comment>
<dbReference type="EMBL" id="JAMDGZ010000015">
    <property type="protein sequence ID" value="MDD1013649.1"/>
    <property type="molecule type" value="Genomic_DNA"/>
</dbReference>
<dbReference type="PRINTS" id="PR00173">
    <property type="entry name" value="EDTRNSPORT"/>
</dbReference>
<evidence type="ECO:0000256" key="9">
    <source>
        <dbReference type="ARBA" id="ARBA00023136"/>
    </source>
</evidence>
<dbReference type="NCBIfam" id="NF002461">
    <property type="entry name" value="PRK01663.1"/>
    <property type="match status" value="1"/>
</dbReference>
<dbReference type="RefSeq" id="WP_273892450.1">
    <property type="nucleotide sequence ID" value="NZ_JAMDGP010000035.1"/>
</dbReference>
<feature type="transmembrane region" description="Helical" evidence="10">
    <location>
        <begin position="300"/>
        <end position="319"/>
    </location>
</feature>
<keyword evidence="8 10" id="KW-1133">Transmembrane helix</keyword>
<organism evidence="11 12">
    <name type="scientific">Pseudomonas rubra</name>
    <dbReference type="NCBI Taxonomy" id="2942627"/>
    <lineage>
        <taxon>Bacteria</taxon>
        <taxon>Pseudomonadati</taxon>
        <taxon>Pseudomonadota</taxon>
        <taxon>Gammaproteobacteria</taxon>
        <taxon>Pseudomonadales</taxon>
        <taxon>Pseudomonadaceae</taxon>
        <taxon>Pseudomonas</taxon>
    </lineage>
</organism>
<feature type="transmembrane region" description="Helical" evidence="10">
    <location>
        <begin position="193"/>
        <end position="215"/>
    </location>
</feature>
<evidence type="ECO:0000256" key="4">
    <source>
        <dbReference type="ARBA" id="ARBA00022475"/>
    </source>
</evidence>
<dbReference type="PANTHER" id="PTHR42865">
    <property type="entry name" value="PROTON/GLUTAMATE-ASPARTATE SYMPORTER"/>
    <property type="match status" value="1"/>
</dbReference>
<feature type="transmembrane region" description="Helical" evidence="10">
    <location>
        <begin position="354"/>
        <end position="377"/>
    </location>
</feature>
<evidence type="ECO:0000256" key="1">
    <source>
        <dbReference type="ARBA" id="ARBA00004651"/>
    </source>
</evidence>
<evidence type="ECO:0000256" key="7">
    <source>
        <dbReference type="ARBA" id="ARBA00022847"/>
    </source>
</evidence>
<evidence type="ECO:0000256" key="6">
    <source>
        <dbReference type="ARBA" id="ARBA00022692"/>
    </source>
</evidence>
<dbReference type="InterPro" id="IPR018107">
    <property type="entry name" value="Na-dicarboxylate_symporter_CS"/>
</dbReference>
<proteinExistence type="inferred from homology"/>
<dbReference type="InterPro" id="IPR036458">
    <property type="entry name" value="Na:dicarbo_symporter_sf"/>
</dbReference>